<dbReference type="EMBL" id="AP014521">
    <property type="protein sequence ID" value="BAP58675.1"/>
    <property type="molecule type" value="Genomic_DNA"/>
</dbReference>
<name>A0A090AS42_9ENTR</name>
<dbReference type="PANTHER" id="PTHR11934">
    <property type="entry name" value="RIBOSE-5-PHOSPHATE ISOMERASE"/>
    <property type="match status" value="1"/>
</dbReference>
<evidence type="ECO:0000256" key="3">
    <source>
        <dbReference type="HAMAP-Rule" id="MF_00170"/>
    </source>
</evidence>
<comment type="subunit">
    <text evidence="3">Homodimer.</text>
</comment>
<dbReference type="FunFam" id="3.40.50.1360:FF:000001">
    <property type="entry name" value="Ribose-5-phosphate isomerase A"/>
    <property type="match status" value="1"/>
</dbReference>
<dbReference type="Gene3D" id="3.40.50.1360">
    <property type="match status" value="1"/>
</dbReference>
<dbReference type="InterPro" id="IPR004788">
    <property type="entry name" value="Ribose5P_isomerase_type_A"/>
</dbReference>
<feature type="binding site" evidence="3">
    <location>
        <position position="121"/>
    </location>
    <ligand>
        <name>substrate</name>
    </ligand>
</feature>
<proteinExistence type="inferred from homology"/>
<comment type="catalytic activity">
    <reaction evidence="1 3">
        <text>aldehydo-D-ribose 5-phosphate = D-ribulose 5-phosphate</text>
        <dbReference type="Rhea" id="RHEA:14657"/>
        <dbReference type="ChEBI" id="CHEBI:58121"/>
        <dbReference type="ChEBI" id="CHEBI:58273"/>
        <dbReference type="EC" id="5.3.1.6"/>
    </reaction>
</comment>
<dbReference type="KEGG" id="sbw:TGUWTKB_4490"/>
<dbReference type="STRING" id="1410383.TGUWTKB_4490"/>
<dbReference type="InterPro" id="IPR020672">
    <property type="entry name" value="Ribose5P_isomerase_typA_subgr"/>
</dbReference>
<dbReference type="InterPro" id="IPR037171">
    <property type="entry name" value="NagB/RpiA_transferase-like"/>
</dbReference>
<dbReference type="GO" id="GO:0004751">
    <property type="term" value="F:ribose-5-phosphate isomerase activity"/>
    <property type="evidence" value="ECO:0007669"/>
    <property type="project" value="UniProtKB-UniRule"/>
</dbReference>
<organism evidence="4 5">
    <name type="scientific">Candidatus Tachikawaea gelatinosa</name>
    <dbReference type="NCBI Taxonomy" id="1410383"/>
    <lineage>
        <taxon>Bacteria</taxon>
        <taxon>Pseudomonadati</taxon>
        <taxon>Pseudomonadota</taxon>
        <taxon>Gammaproteobacteria</taxon>
        <taxon>Enterobacterales</taxon>
        <taxon>Enterobacteriaceae</taxon>
        <taxon>Candidatus Tachikawaea</taxon>
    </lineage>
</organism>
<dbReference type="RefSeq" id="WP_041063165.1">
    <property type="nucleotide sequence ID" value="NZ_AP014521.1"/>
</dbReference>
<dbReference type="AlphaFoldDB" id="A0A090AS42"/>
<dbReference type="GO" id="GO:0006014">
    <property type="term" value="P:D-ribose metabolic process"/>
    <property type="evidence" value="ECO:0007669"/>
    <property type="project" value="TreeGrafter"/>
</dbReference>
<sequence length="221" mass="24263">MKQEKLKKIVGHAVIKYIKYGTIIGIGSGSTVSYFIDALSTIKNKIKGTVSSSEESTIKLKKLNIPVLDLNKINTLSLYIDGADEINMNMQMIKGGGGALTREKILATVAKKFICIVDFSKIVKKLGTFPLPIEIIPMAKNYIIKEMKNLGGQPICRKNFITDNGNIIIDVHNLNIINPVFLENLINSLPGVVTAGLFTKRRADIVLISTKNGVKNISFKS</sequence>
<feature type="binding site" evidence="3">
    <location>
        <begin position="28"/>
        <end position="31"/>
    </location>
    <ligand>
        <name>substrate</name>
    </ligand>
</feature>
<accession>A0A090AS42</accession>
<dbReference type="HOGENOM" id="CLU_056590_1_1_6"/>
<evidence type="ECO:0000313" key="5">
    <source>
        <dbReference type="Proteomes" id="UP000031627"/>
    </source>
</evidence>
<feature type="active site" description="Proton acceptor" evidence="3">
    <location>
        <position position="103"/>
    </location>
</feature>
<dbReference type="SUPFAM" id="SSF100950">
    <property type="entry name" value="NagB/RpiA/CoA transferase-like"/>
    <property type="match status" value="1"/>
</dbReference>
<evidence type="ECO:0000256" key="2">
    <source>
        <dbReference type="ARBA" id="ARBA00023235"/>
    </source>
</evidence>
<feature type="binding site" evidence="3">
    <location>
        <begin position="81"/>
        <end position="84"/>
    </location>
    <ligand>
        <name>substrate</name>
    </ligand>
</feature>
<reference evidence="4 5" key="2">
    <citation type="journal article" date="2014" name="Curr. Biol.">
        <title>Symbiont-Supplemented Maternal Investment Underpinning Host's Ecological Adaptation.</title>
        <authorList>
            <person name="Kaiwa N."/>
            <person name="Hosokawa T."/>
            <person name="Nikoh N."/>
            <person name="Tanahashi M."/>
            <person name="Moriyama M."/>
            <person name="Meng X.Y."/>
            <person name="Maeda T."/>
            <person name="Yamaguchi K."/>
            <person name="Shigenobu S."/>
            <person name="Ito M."/>
            <person name="Fukatsu T."/>
        </authorList>
    </citation>
    <scope>NUCLEOTIDE SEQUENCE [LARGE SCALE GENOMIC DNA]</scope>
    <source>
        <strain evidence="4 5">UwTKB</strain>
    </source>
</reference>
<feature type="binding site" evidence="3">
    <location>
        <begin position="94"/>
        <end position="97"/>
    </location>
    <ligand>
        <name>substrate</name>
    </ligand>
</feature>
<comment type="pathway">
    <text evidence="3">Carbohydrate degradation; pentose phosphate pathway; D-ribose 5-phosphate from D-ribulose 5-phosphate (non-oxidative stage): step 1/1.</text>
</comment>
<dbReference type="Proteomes" id="UP000031627">
    <property type="component" value="Chromosome"/>
</dbReference>
<dbReference type="HAMAP" id="MF_00170">
    <property type="entry name" value="Rib_5P_isom_A"/>
    <property type="match status" value="1"/>
</dbReference>
<dbReference type="CDD" id="cd01398">
    <property type="entry name" value="RPI_A"/>
    <property type="match status" value="1"/>
</dbReference>
<reference evidence="5" key="1">
    <citation type="submission" date="2013-11" db="EMBL/GenBank/DDBJ databases">
        <title>Symbiont-containing voluminous jelly as an extraordinary maternal gift for overwintering insect nymphs.</title>
        <authorList>
            <person name="Kaiwa N."/>
            <person name="Hosokawa T."/>
            <person name="Nikoh N."/>
            <person name="Meng X.Y."/>
            <person name="Tanahashi M."/>
            <person name="Moriyama M."/>
            <person name="Maeda T."/>
            <person name="Yamaguchi K."/>
            <person name="Shigenobu S."/>
            <person name="Ito M."/>
            <person name="Fukatsu T."/>
        </authorList>
    </citation>
    <scope>NUCLEOTIDE SEQUENCE [LARGE SCALE GENOMIC DNA]</scope>
    <source>
        <strain evidence="5">UwTKB</strain>
    </source>
</reference>
<evidence type="ECO:0000256" key="1">
    <source>
        <dbReference type="ARBA" id="ARBA00001713"/>
    </source>
</evidence>
<keyword evidence="2 3" id="KW-0413">Isomerase</keyword>
<dbReference type="OrthoDB" id="5870696at2"/>
<evidence type="ECO:0000313" key="4">
    <source>
        <dbReference type="EMBL" id="BAP58675.1"/>
    </source>
</evidence>
<dbReference type="NCBIfam" id="TIGR00021">
    <property type="entry name" value="rpiA"/>
    <property type="match status" value="1"/>
</dbReference>
<comment type="similarity">
    <text evidence="3">Belongs to the ribose 5-phosphate isomerase family.</text>
</comment>
<keyword evidence="5" id="KW-1185">Reference proteome</keyword>
<dbReference type="GO" id="GO:0009052">
    <property type="term" value="P:pentose-phosphate shunt, non-oxidative branch"/>
    <property type="evidence" value="ECO:0007669"/>
    <property type="project" value="UniProtKB-UniRule"/>
</dbReference>
<dbReference type="PANTHER" id="PTHR11934:SF0">
    <property type="entry name" value="RIBOSE-5-PHOSPHATE ISOMERASE"/>
    <property type="match status" value="1"/>
</dbReference>
<dbReference type="NCBIfam" id="NF001924">
    <property type="entry name" value="PRK00702.1"/>
    <property type="match status" value="1"/>
</dbReference>
<comment type="function">
    <text evidence="3">Catalyzes the reversible conversion of ribose-5-phosphate to ribulose 5-phosphate.</text>
</comment>
<dbReference type="GO" id="GO:0005829">
    <property type="term" value="C:cytosol"/>
    <property type="evidence" value="ECO:0007669"/>
    <property type="project" value="TreeGrafter"/>
</dbReference>
<dbReference type="UniPathway" id="UPA00115">
    <property type="reaction ID" value="UER00412"/>
</dbReference>
<dbReference type="Pfam" id="PF06026">
    <property type="entry name" value="Rib_5-P_isom_A"/>
    <property type="match status" value="1"/>
</dbReference>
<dbReference type="EC" id="5.3.1.6" evidence="3"/>
<protein>
    <recommendedName>
        <fullName evidence="3">Ribose-5-phosphate isomerase A</fullName>
        <ecNumber evidence="3">5.3.1.6</ecNumber>
    </recommendedName>
    <alternativeName>
        <fullName evidence="3">Phosphoriboisomerase A</fullName>
        <shortName evidence="3">PRI</shortName>
    </alternativeName>
</protein>
<dbReference type="Gene3D" id="3.30.70.260">
    <property type="match status" value="1"/>
</dbReference>
<gene>
    <name evidence="3 4" type="primary">rpiA</name>
    <name evidence="4" type="ORF">TGUWTKB_4490</name>
</gene>
<dbReference type="SUPFAM" id="SSF75445">
    <property type="entry name" value="D-ribose-5-phosphate isomerase (RpiA), lid domain"/>
    <property type="match status" value="1"/>
</dbReference>